<feature type="region of interest" description="Disordered" evidence="1">
    <location>
        <begin position="114"/>
        <end position="137"/>
    </location>
</feature>
<dbReference type="InterPro" id="IPR001646">
    <property type="entry name" value="5peptide_repeat"/>
</dbReference>
<organism evidence="2">
    <name type="scientific">Streptomyces haneummycinicus</name>
    <dbReference type="NCBI Taxonomy" id="3074435"/>
    <lineage>
        <taxon>Bacteria</taxon>
        <taxon>Bacillati</taxon>
        <taxon>Actinomycetota</taxon>
        <taxon>Actinomycetes</taxon>
        <taxon>Kitasatosporales</taxon>
        <taxon>Streptomycetaceae</taxon>
        <taxon>Streptomyces</taxon>
    </lineage>
</organism>
<evidence type="ECO:0000256" key="1">
    <source>
        <dbReference type="SAM" id="MobiDB-lite"/>
    </source>
</evidence>
<dbReference type="Pfam" id="PF00805">
    <property type="entry name" value="Pentapeptide"/>
    <property type="match status" value="1"/>
</dbReference>
<proteinExistence type="predicted"/>
<accession>A0AAT9HVR7</accession>
<sequence length="137" mass="14474">MRQVSGKDVAAASGLPAGRAATRLREWVRGGGEGGIDLIGLDLGGADLSGGVFHESWFTDARLAGARLVGVDLYRSDAEGADFSGADLTRASLVRVSFDEAVFRGRFSTAPTWSKRRCTGSTPRPPRFGGPVSWVPH</sequence>
<dbReference type="AlphaFoldDB" id="A0AAT9HVR7"/>
<evidence type="ECO:0000313" key="2">
    <source>
        <dbReference type="EMBL" id="BFO21680.1"/>
    </source>
</evidence>
<name>A0AAT9HVR7_9ACTN</name>
<protein>
    <recommendedName>
        <fullName evidence="3">Pentapeptide repeat-containing protein</fullName>
    </recommendedName>
</protein>
<reference evidence="2" key="1">
    <citation type="submission" date="2024-06" db="EMBL/GenBank/DDBJ databases">
        <authorList>
            <consortium name="consrtm"/>
            <person name="Uemura M."/>
            <person name="Terahara T."/>
        </authorList>
    </citation>
    <scope>NUCLEOTIDE SEQUENCE</scope>
    <source>
        <strain evidence="2">KM77-8</strain>
    </source>
</reference>
<dbReference type="SUPFAM" id="SSF141571">
    <property type="entry name" value="Pentapeptide repeat-like"/>
    <property type="match status" value="1"/>
</dbReference>
<dbReference type="EMBL" id="AP035768">
    <property type="protein sequence ID" value="BFO21680.1"/>
    <property type="molecule type" value="Genomic_DNA"/>
</dbReference>
<dbReference type="Gene3D" id="2.160.20.80">
    <property type="entry name" value="E3 ubiquitin-protein ligase SopA"/>
    <property type="match status" value="1"/>
</dbReference>
<dbReference type="PANTHER" id="PTHR47200">
    <property type="entry name" value="THYLAKOID LUMENAL 15 KDA PROTEIN 1, CHLOROPLASTIC"/>
    <property type="match status" value="1"/>
</dbReference>
<gene>
    <name evidence="2" type="ORF">SHKM778_80680</name>
</gene>
<reference evidence="2" key="2">
    <citation type="submission" date="2024-07" db="EMBL/GenBank/DDBJ databases">
        <title>Streptomyces haneummycinica sp. nov., a new antibiotic-producing actinobacterium isolated from marine sediment.</title>
        <authorList>
            <person name="Uemura M."/>
            <person name="Hamada M."/>
            <person name="Hirano S."/>
            <person name="Kobayashi K."/>
            <person name="Ohshiro T."/>
            <person name="Kobayashi T."/>
            <person name="Terahara T."/>
        </authorList>
    </citation>
    <scope>NUCLEOTIDE SEQUENCE</scope>
    <source>
        <strain evidence="2">KM77-8</strain>
    </source>
</reference>
<dbReference type="PANTHER" id="PTHR47200:SF2">
    <property type="entry name" value="THYLAKOID LUMENAL 15 KDA PROTEIN 1, CHLOROPLASTIC"/>
    <property type="match status" value="1"/>
</dbReference>
<dbReference type="InterPro" id="IPR044213">
    <property type="entry name" value="At2g44920-like"/>
</dbReference>
<evidence type="ECO:0008006" key="3">
    <source>
        <dbReference type="Google" id="ProtNLM"/>
    </source>
</evidence>